<dbReference type="AlphaFoldDB" id="A0A9Q8ZG77"/>
<keyword evidence="3 8" id="KW-0227">DNA damage</keyword>
<evidence type="ECO:0000313" key="9">
    <source>
        <dbReference type="EMBL" id="USP81630.1"/>
    </source>
</evidence>
<evidence type="ECO:0000256" key="8">
    <source>
        <dbReference type="RuleBase" id="RU368032"/>
    </source>
</evidence>
<evidence type="ECO:0000256" key="4">
    <source>
        <dbReference type="ARBA" id="ARBA00023015"/>
    </source>
</evidence>
<comment type="similarity">
    <text evidence="2 8">Belongs to the TFB5 family.</text>
</comment>
<evidence type="ECO:0000256" key="5">
    <source>
        <dbReference type="ARBA" id="ARBA00023163"/>
    </source>
</evidence>
<dbReference type="Gene3D" id="3.30.70.1220">
    <property type="entry name" value="TFB5-like"/>
    <property type="match status" value="1"/>
</dbReference>
<dbReference type="OrthoDB" id="354at2759"/>
<dbReference type="SUPFAM" id="SSF142897">
    <property type="entry name" value="TFB5-like"/>
    <property type="match status" value="1"/>
</dbReference>
<accession>A0A9Q8ZG77</accession>
<dbReference type="Pfam" id="PF06331">
    <property type="entry name" value="Tfb5"/>
    <property type="match status" value="1"/>
</dbReference>
<dbReference type="PANTHER" id="PTHR28580">
    <property type="entry name" value="GENERAL TRANSCRIPTION FACTOR IIH SUBUNIT 5"/>
    <property type="match status" value="1"/>
</dbReference>
<comment type="function">
    <text evidence="8">In NER, TFIIH acts by opening DNA around the lesion to allow the excision of the damaged oligonucleotide and its replacement by a new DNA fragment. In transcription, TFIIH has an essential role in transcription initiation. When the pre-initiation complex (PIC) has been established, TFIIH is required for promoter opening and promoter escape.</text>
</comment>
<reference evidence="9" key="1">
    <citation type="submission" date="2021-12" db="EMBL/GenBank/DDBJ databases">
        <title>Curvularia clavata genome.</title>
        <authorList>
            <person name="Cao Y."/>
        </authorList>
    </citation>
    <scope>NUCLEOTIDE SEQUENCE</scope>
    <source>
        <strain evidence="9">Yc1106</strain>
    </source>
</reference>
<gene>
    <name evidence="9" type="ORF">yc1106_08904</name>
</gene>
<comment type="subunit">
    <text evidence="8">Component of the 7-subunit TFIIH core complex.</text>
</comment>
<proteinExistence type="inferred from homology"/>
<name>A0A9Q8ZG77_CURCL</name>
<keyword evidence="5 8" id="KW-0804">Transcription</keyword>
<keyword evidence="4 8" id="KW-0805">Transcription regulation</keyword>
<dbReference type="EMBL" id="CP089280">
    <property type="protein sequence ID" value="USP81630.1"/>
    <property type="molecule type" value="Genomic_DNA"/>
</dbReference>
<sequence>MGADRGQAIAFNRALTFDYSCTLLSTQSATYPGSPTYTPQTSFTPPPTWSKLSEVLLLSMPPPFATLNALGTLVKCDASIKAMLVDIDSKNGNEYIIEELDEEHILVKETKINELKSRLNQMMRERLKEPESSDSE</sequence>
<keyword evidence="10" id="KW-1185">Reference proteome</keyword>
<evidence type="ECO:0000313" key="10">
    <source>
        <dbReference type="Proteomes" id="UP001056012"/>
    </source>
</evidence>
<dbReference type="GO" id="GO:0006294">
    <property type="term" value="P:nucleotide-excision repair, preincision complex assembly"/>
    <property type="evidence" value="ECO:0007669"/>
    <property type="project" value="TreeGrafter"/>
</dbReference>
<evidence type="ECO:0000256" key="6">
    <source>
        <dbReference type="ARBA" id="ARBA00023204"/>
    </source>
</evidence>
<dbReference type="GO" id="GO:0005675">
    <property type="term" value="C:transcription factor TFIIH holo complex"/>
    <property type="evidence" value="ECO:0007669"/>
    <property type="project" value="TreeGrafter"/>
</dbReference>
<dbReference type="Proteomes" id="UP001056012">
    <property type="component" value="Chromosome 7"/>
</dbReference>
<organism evidence="9 10">
    <name type="scientific">Curvularia clavata</name>
    <dbReference type="NCBI Taxonomy" id="95742"/>
    <lineage>
        <taxon>Eukaryota</taxon>
        <taxon>Fungi</taxon>
        <taxon>Dikarya</taxon>
        <taxon>Ascomycota</taxon>
        <taxon>Pezizomycotina</taxon>
        <taxon>Dothideomycetes</taxon>
        <taxon>Pleosporomycetidae</taxon>
        <taxon>Pleosporales</taxon>
        <taxon>Pleosporineae</taxon>
        <taxon>Pleosporaceae</taxon>
        <taxon>Curvularia</taxon>
    </lineage>
</organism>
<dbReference type="InterPro" id="IPR009400">
    <property type="entry name" value="TFIIH_TTDA/Tfb5"/>
</dbReference>
<dbReference type="InterPro" id="IPR035935">
    <property type="entry name" value="TFB5-like_sf"/>
</dbReference>
<dbReference type="PANTHER" id="PTHR28580:SF1">
    <property type="entry name" value="GENERAL TRANSCRIPTION FACTOR IIH SUBUNIT 5"/>
    <property type="match status" value="1"/>
</dbReference>
<keyword evidence="7 8" id="KW-0539">Nucleus</keyword>
<dbReference type="GO" id="GO:0000439">
    <property type="term" value="C:transcription factor TFIIH core complex"/>
    <property type="evidence" value="ECO:0007669"/>
    <property type="project" value="UniProtKB-UniRule"/>
</dbReference>
<dbReference type="SMART" id="SM01395">
    <property type="entry name" value="Tbf5"/>
    <property type="match status" value="1"/>
</dbReference>
<evidence type="ECO:0000256" key="3">
    <source>
        <dbReference type="ARBA" id="ARBA00022763"/>
    </source>
</evidence>
<dbReference type="GO" id="GO:0006367">
    <property type="term" value="P:transcription initiation at RNA polymerase II promoter"/>
    <property type="evidence" value="ECO:0007669"/>
    <property type="project" value="UniProtKB-UniRule"/>
</dbReference>
<evidence type="ECO:0000256" key="7">
    <source>
        <dbReference type="ARBA" id="ARBA00023242"/>
    </source>
</evidence>
<evidence type="ECO:0000256" key="2">
    <source>
        <dbReference type="ARBA" id="ARBA00007470"/>
    </source>
</evidence>
<dbReference type="VEuPathDB" id="FungiDB:yc1106_08904"/>
<keyword evidence="6 8" id="KW-0234">DNA repair</keyword>
<evidence type="ECO:0000256" key="1">
    <source>
        <dbReference type="ARBA" id="ARBA00004123"/>
    </source>
</evidence>
<protein>
    <recommendedName>
        <fullName evidence="8">General transcription and DNA repair factor IIH subunit TFB5</fullName>
    </recommendedName>
</protein>
<comment type="subcellular location">
    <subcellularLocation>
        <location evidence="1 8">Nucleus</location>
    </subcellularLocation>
</comment>